<feature type="transmembrane region" description="Helical" evidence="1">
    <location>
        <begin position="72"/>
        <end position="87"/>
    </location>
</feature>
<feature type="transmembrane region" description="Helical" evidence="1">
    <location>
        <begin position="38"/>
        <end position="60"/>
    </location>
</feature>
<dbReference type="RefSeq" id="WP_180909579.1">
    <property type="nucleotide sequence ID" value="NZ_CAIJDP010000078.1"/>
</dbReference>
<evidence type="ECO:0000313" key="2">
    <source>
        <dbReference type="EMBL" id="CAD0006287.1"/>
    </source>
</evidence>
<name>A0A6V6Z3A9_9FLAO</name>
<keyword evidence="1" id="KW-0472">Membrane</keyword>
<dbReference type="Proteomes" id="UP000530060">
    <property type="component" value="Unassembled WGS sequence"/>
</dbReference>
<keyword evidence="1" id="KW-1133">Transmembrane helix</keyword>
<feature type="transmembrane region" description="Helical" evidence="1">
    <location>
        <begin position="5"/>
        <end position="26"/>
    </location>
</feature>
<proteinExistence type="predicted"/>
<feature type="transmembrane region" description="Helical" evidence="1">
    <location>
        <begin position="107"/>
        <end position="125"/>
    </location>
</feature>
<comment type="caution">
    <text evidence="2">The sequence shown here is derived from an EMBL/GenBank/DDBJ whole genome shotgun (WGS) entry which is preliminary data.</text>
</comment>
<keyword evidence="3" id="KW-1185">Reference proteome</keyword>
<reference evidence="2 3" key="1">
    <citation type="submission" date="2020-06" db="EMBL/GenBank/DDBJ databases">
        <authorList>
            <person name="Criscuolo A."/>
        </authorList>
    </citation>
    <scope>NUCLEOTIDE SEQUENCE [LARGE SCALE GENOMIC DNA]</scope>
    <source>
        <strain evidence="3">CIP 111411</strain>
    </source>
</reference>
<dbReference type="AlphaFoldDB" id="A0A6V6Z3A9"/>
<accession>A0A6V6Z3A9</accession>
<sequence>MKKNIIILILIFFVQYFLLEAFFVRLDAYTPWNKTGNPMASALSFIFTIFSCVIMFVVLALEKLNKTQFKKIVLFILFVHCVLHFFWEAFFEYNLFTDSESFDTSSVIIILSYFLFELIFTFYVINRLYKSEDK</sequence>
<dbReference type="EMBL" id="CAIJDP010000078">
    <property type="protein sequence ID" value="CAD0006287.1"/>
    <property type="molecule type" value="Genomic_DNA"/>
</dbReference>
<protein>
    <submittedName>
        <fullName evidence="2">Uncharacterized protein</fullName>
    </submittedName>
</protein>
<evidence type="ECO:0000313" key="3">
    <source>
        <dbReference type="Proteomes" id="UP000530060"/>
    </source>
</evidence>
<keyword evidence="1" id="KW-0812">Transmembrane</keyword>
<gene>
    <name evidence="2" type="ORF">FLAT13_03242</name>
</gene>
<evidence type="ECO:0000256" key="1">
    <source>
        <dbReference type="SAM" id="Phobius"/>
    </source>
</evidence>
<organism evidence="2 3">
    <name type="scientific">Flavobacterium salmonis</name>
    <dbReference type="NCBI Taxonomy" id="2654844"/>
    <lineage>
        <taxon>Bacteria</taxon>
        <taxon>Pseudomonadati</taxon>
        <taxon>Bacteroidota</taxon>
        <taxon>Flavobacteriia</taxon>
        <taxon>Flavobacteriales</taxon>
        <taxon>Flavobacteriaceae</taxon>
        <taxon>Flavobacterium</taxon>
    </lineage>
</organism>